<organism evidence="1">
    <name type="scientific">Siphoviridae sp. ct4Uy2</name>
    <dbReference type="NCBI Taxonomy" id="2827777"/>
    <lineage>
        <taxon>Viruses</taxon>
        <taxon>Duplodnaviria</taxon>
        <taxon>Heunggongvirae</taxon>
        <taxon>Uroviricota</taxon>
        <taxon>Caudoviricetes</taxon>
    </lineage>
</organism>
<name>A0A8S5SKR4_9CAUD</name>
<dbReference type="EMBL" id="BK032610">
    <property type="protein sequence ID" value="DAF51154.1"/>
    <property type="molecule type" value="Genomic_DNA"/>
</dbReference>
<proteinExistence type="predicted"/>
<evidence type="ECO:0000313" key="1">
    <source>
        <dbReference type="EMBL" id="DAF51154.1"/>
    </source>
</evidence>
<reference evidence="1" key="1">
    <citation type="journal article" date="2021" name="Proc. Natl. Acad. Sci. U.S.A.">
        <title>A Catalog of Tens of Thousands of Viruses from Human Metagenomes Reveals Hidden Associations with Chronic Diseases.</title>
        <authorList>
            <person name="Tisza M.J."/>
            <person name="Buck C.B."/>
        </authorList>
    </citation>
    <scope>NUCLEOTIDE SEQUENCE</scope>
    <source>
        <strain evidence="1">Ct4Uy2</strain>
    </source>
</reference>
<protein>
    <submittedName>
        <fullName evidence="1">Uncharacterized protein</fullName>
    </submittedName>
</protein>
<sequence>MIQSKYHCRDCVHSYDWHEKNSKGELFMCRCRLSKWTKFLNRNICDKFKKKE</sequence>
<accession>A0A8S5SKR4</accession>